<evidence type="ECO:0000256" key="5">
    <source>
        <dbReference type="ARBA" id="ARBA00004752"/>
    </source>
</evidence>
<dbReference type="PANTHER" id="PTHR23132">
    <property type="entry name" value="D-ALANINE--D-ALANINE LIGASE"/>
    <property type="match status" value="1"/>
</dbReference>
<keyword evidence="20" id="KW-1185">Reference proteome</keyword>
<dbReference type="InterPro" id="IPR005905">
    <property type="entry name" value="D_ala_D_ala"/>
</dbReference>
<dbReference type="Pfam" id="PF07478">
    <property type="entry name" value="Dala_Dala_lig_C"/>
    <property type="match status" value="1"/>
</dbReference>
<dbReference type="InterPro" id="IPR011095">
    <property type="entry name" value="Dala_Dala_lig_C"/>
</dbReference>
<evidence type="ECO:0000256" key="13">
    <source>
        <dbReference type="ARBA" id="ARBA00022984"/>
    </source>
</evidence>
<protein>
    <recommendedName>
        <fullName evidence="7 16">D-alanine--D-alanine ligase</fullName>
        <ecNumber evidence="7 16">6.3.2.4</ecNumber>
    </recommendedName>
    <alternativeName>
        <fullName evidence="16">D-Ala-D-Ala ligase</fullName>
    </alternativeName>
    <alternativeName>
        <fullName evidence="16">D-alanylalanine synthetase</fullName>
    </alternativeName>
</protein>
<comment type="cofactor">
    <cofactor evidence="1">
        <name>Mn(2+)</name>
        <dbReference type="ChEBI" id="CHEBI:29035"/>
    </cofactor>
</comment>
<dbReference type="InterPro" id="IPR013815">
    <property type="entry name" value="ATP_grasp_subdomain_1"/>
</dbReference>
<dbReference type="EMBL" id="OZ034688">
    <property type="protein sequence ID" value="CAL1329219.1"/>
    <property type="molecule type" value="Genomic_DNA"/>
</dbReference>
<comment type="similarity">
    <text evidence="6 16">Belongs to the D-alanine--D-alanine ligase family.</text>
</comment>
<dbReference type="HAMAP" id="MF_00047">
    <property type="entry name" value="Dala_Dala_lig"/>
    <property type="match status" value="1"/>
</dbReference>
<keyword evidence="9 16" id="KW-0436">Ligase</keyword>
<dbReference type="NCBIfam" id="TIGR01205">
    <property type="entry name" value="D_ala_D_alaTIGR"/>
    <property type="match status" value="1"/>
</dbReference>
<comment type="subcellular location">
    <subcellularLocation>
        <location evidence="4 16">Cytoplasm</location>
    </subcellularLocation>
</comment>
<evidence type="ECO:0000256" key="8">
    <source>
        <dbReference type="ARBA" id="ARBA00022490"/>
    </source>
</evidence>
<organism evidence="19 20">
    <name type="scientific">Candidatus Providencia siddallii</name>
    <dbReference type="NCBI Taxonomy" id="1715285"/>
    <lineage>
        <taxon>Bacteria</taxon>
        <taxon>Pseudomonadati</taxon>
        <taxon>Pseudomonadota</taxon>
        <taxon>Gammaproteobacteria</taxon>
        <taxon>Enterobacterales</taxon>
        <taxon>Morganellaceae</taxon>
        <taxon>Providencia</taxon>
    </lineage>
</organism>
<dbReference type="Proteomes" id="UP001497533">
    <property type="component" value="Chromosome"/>
</dbReference>
<dbReference type="Gene3D" id="3.30.1490.20">
    <property type="entry name" value="ATP-grasp fold, A domain"/>
    <property type="match status" value="1"/>
</dbReference>
<evidence type="ECO:0000256" key="3">
    <source>
        <dbReference type="ARBA" id="ARBA00003921"/>
    </source>
</evidence>
<sequence length="320" mass="35674">MIEKIAVLFGGTSAERKISIKSGNSILKTLHEIGINAYPIDTKYFPLITLKRKGFNKVFIALHGKEGEDGTIQGMLEILKIPYTGSNVISSAIGMNKLKCKQIWKGAGLNTAPFFVITKNEYKTIPLTKFFEHINFIGLPIVIKPNTGGSSIGAIKINNMNSLIPTFEKAFYFDNTLLIEKWLCGPEYTVAILNDIILPSIRIETQNNFFDYNAKYKSNKTKYFCPSGLTEILDKKLTNLAMNAYKTIGCSGCARIDILQDDNEEFYLLEINTSPGMTNHSLVPIAARQAGLSFSQLVLYILKLATLHATPRFNKPKISK</sequence>
<dbReference type="RefSeq" id="WP_341765260.1">
    <property type="nucleotide sequence ID" value="NZ_OZ034688.1"/>
</dbReference>
<dbReference type="Gene3D" id="3.30.470.20">
    <property type="entry name" value="ATP-grasp fold, B domain"/>
    <property type="match status" value="1"/>
</dbReference>
<evidence type="ECO:0000259" key="18">
    <source>
        <dbReference type="PROSITE" id="PS50975"/>
    </source>
</evidence>
<dbReference type="GO" id="GO:0008716">
    <property type="term" value="F:D-alanine-D-alanine ligase activity"/>
    <property type="evidence" value="ECO:0007669"/>
    <property type="project" value="UniProtKB-EC"/>
</dbReference>
<evidence type="ECO:0000313" key="19">
    <source>
        <dbReference type="EMBL" id="CAL1329219.1"/>
    </source>
</evidence>
<dbReference type="InterPro" id="IPR011127">
    <property type="entry name" value="Dala_Dala_lig_N"/>
</dbReference>
<gene>
    <name evidence="19" type="primary">ddlB</name>
    <name evidence="16" type="synonym">ddl</name>
    <name evidence="19" type="ORF">PRHACTZTBTEA_297</name>
</gene>
<keyword evidence="11 17" id="KW-0067">ATP-binding</keyword>
<dbReference type="InterPro" id="IPR000291">
    <property type="entry name" value="D-Ala_lig_Van_CS"/>
</dbReference>
<keyword evidence="8 16" id="KW-0963">Cytoplasm</keyword>
<keyword evidence="10 17" id="KW-0547">Nucleotide-binding</keyword>
<comment type="function">
    <text evidence="3 16">Cell wall formation.</text>
</comment>
<evidence type="ECO:0000256" key="10">
    <source>
        <dbReference type="ARBA" id="ARBA00022741"/>
    </source>
</evidence>
<keyword evidence="13 16" id="KW-0573">Peptidoglycan synthesis</keyword>
<evidence type="ECO:0000256" key="16">
    <source>
        <dbReference type="HAMAP-Rule" id="MF_00047"/>
    </source>
</evidence>
<dbReference type="SUPFAM" id="SSF56059">
    <property type="entry name" value="Glutathione synthetase ATP-binding domain-like"/>
    <property type="match status" value="1"/>
</dbReference>
<dbReference type="InterPro" id="IPR011761">
    <property type="entry name" value="ATP-grasp"/>
</dbReference>
<evidence type="ECO:0000256" key="6">
    <source>
        <dbReference type="ARBA" id="ARBA00010871"/>
    </source>
</evidence>
<dbReference type="Pfam" id="PF01820">
    <property type="entry name" value="Dala_Dala_lig_N"/>
    <property type="match status" value="1"/>
</dbReference>
<dbReference type="NCBIfam" id="NF002378">
    <property type="entry name" value="PRK01372.1"/>
    <property type="match status" value="1"/>
</dbReference>
<evidence type="ECO:0000256" key="14">
    <source>
        <dbReference type="ARBA" id="ARBA00023316"/>
    </source>
</evidence>
<evidence type="ECO:0000256" key="11">
    <source>
        <dbReference type="ARBA" id="ARBA00022840"/>
    </source>
</evidence>
<dbReference type="SUPFAM" id="SSF52440">
    <property type="entry name" value="PreATP-grasp domain"/>
    <property type="match status" value="1"/>
</dbReference>
<evidence type="ECO:0000256" key="7">
    <source>
        <dbReference type="ARBA" id="ARBA00012216"/>
    </source>
</evidence>
<dbReference type="PIRSF" id="PIRSF039102">
    <property type="entry name" value="Ddl/VanB"/>
    <property type="match status" value="1"/>
</dbReference>
<dbReference type="PANTHER" id="PTHR23132:SF23">
    <property type="entry name" value="D-ALANINE--D-ALANINE LIGASE B"/>
    <property type="match status" value="1"/>
</dbReference>
<evidence type="ECO:0000313" key="20">
    <source>
        <dbReference type="Proteomes" id="UP001497533"/>
    </source>
</evidence>
<evidence type="ECO:0000256" key="2">
    <source>
        <dbReference type="ARBA" id="ARBA00001946"/>
    </source>
</evidence>
<comment type="cofactor">
    <cofactor evidence="2">
        <name>Mg(2+)</name>
        <dbReference type="ChEBI" id="CHEBI:18420"/>
    </cofactor>
</comment>
<dbReference type="InterPro" id="IPR016185">
    <property type="entry name" value="PreATP-grasp_dom_sf"/>
</dbReference>
<evidence type="ECO:0000256" key="4">
    <source>
        <dbReference type="ARBA" id="ARBA00004496"/>
    </source>
</evidence>
<dbReference type="EC" id="6.3.2.4" evidence="7 16"/>
<evidence type="ECO:0000256" key="12">
    <source>
        <dbReference type="ARBA" id="ARBA00022960"/>
    </source>
</evidence>
<feature type="domain" description="ATP-grasp" evidence="18">
    <location>
        <begin position="101"/>
        <end position="303"/>
    </location>
</feature>
<comment type="pathway">
    <text evidence="5 16">Cell wall biogenesis; peptidoglycan biosynthesis.</text>
</comment>
<name>A0ABM9NP21_9GAMM</name>
<keyword evidence="14 16" id="KW-0961">Cell wall biogenesis/degradation</keyword>
<evidence type="ECO:0000256" key="15">
    <source>
        <dbReference type="ARBA" id="ARBA00047614"/>
    </source>
</evidence>
<proteinExistence type="inferred from homology"/>
<evidence type="ECO:0000256" key="1">
    <source>
        <dbReference type="ARBA" id="ARBA00001936"/>
    </source>
</evidence>
<reference evidence="19" key="1">
    <citation type="submission" date="2024-04" db="EMBL/GenBank/DDBJ databases">
        <authorList>
            <person name="Manzano-Marin A."/>
            <person name="Manzano-Marin A."/>
            <person name="Alejandro Manzano Marin A."/>
        </authorList>
    </citation>
    <scope>NUCLEOTIDE SEQUENCE [LARGE SCALE GENOMIC DNA]</scope>
    <source>
        <strain evidence="19">TABTEA</strain>
    </source>
</reference>
<accession>A0ABM9NP21</accession>
<dbReference type="PROSITE" id="PS00844">
    <property type="entry name" value="DALA_DALA_LIGASE_2"/>
    <property type="match status" value="1"/>
</dbReference>
<evidence type="ECO:0000256" key="17">
    <source>
        <dbReference type="PROSITE-ProRule" id="PRU00409"/>
    </source>
</evidence>
<dbReference type="PROSITE" id="PS50975">
    <property type="entry name" value="ATP_GRASP"/>
    <property type="match status" value="1"/>
</dbReference>
<comment type="catalytic activity">
    <reaction evidence="15 16">
        <text>2 D-alanine + ATP = D-alanyl-D-alanine + ADP + phosphate + H(+)</text>
        <dbReference type="Rhea" id="RHEA:11224"/>
        <dbReference type="ChEBI" id="CHEBI:15378"/>
        <dbReference type="ChEBI" id="CHEBI:30616"/>
        <dbReference type="ChEBI" id="CHEBI:43474"/>
        <dbReference type="ChEBI" id="CHEBI:57416"/>
        <dbReference type="ChEBI" id="CHEBI:57822"/>
        <dbReference type="ChEBI" id="CHEBI:456216"/>
        <dbReference type="EC" id="6.3.2.4"/>
    </reaction>
</comment>
<dbReference type="PROSITE" id="PS00843">
    <property type="entry name" value="DALA_DALA_LIGASE_1"/>
    <property type="match status" value="1"/>
</dbReference>
<evidence type="ECO:0000256" key="9">
    <source>
        <dbReference type="ARBA" id="ARBA00022598"/>
    </source>
</evidence>
<dbReference type="Gene3D" id="3.40.50.20">
    <property type="match status" value="1"/>
</dbReference>
<keyword evidence="12 16" id="KW-0133">Cell shape</keyword>